<name>A0AAD4N5D6_9BILA</name>
<dbReference type="EMBL" id="JAKKPZ010000011">
    <property type="protein sequence ID" value="KAI1715533.1"/>
    <property type="molecule type" value="Genomic_DNA"/>
</dbReference>
<dbReference type="Proteomes" id="UP001201812">
    <property type="component" value="Unassembled WGS sequence"/>
</dbReference>
<feature type="region of interest" description="Disordered" evidence="1">
    <location>
        <begin position="1"/>
        <end position="33"/>
    </location>
</feature>
<evidence type="ECO:0000313" key="3">
    <source>
        <dbReference type="Proteomes" id="UP001201812"/>
    </source>
</evidence>
<evidence type="ECO:0000313" key="2">
    <source>
        <dbReference type="EMBL" id="KAI1715533.1"/>
    </source>
</evidence>
<keyword evidence="3" id="KW-1185">Reference proteome</keyword>
<accession>A0AAD4N5D6</accession>
<evidence type="ECO:0000256" key="1">
    <source>
        <dbReference type="SAM" id="MobiDB-lite"/>
    </source>
</evidence>
<organism evidence="2 3">
    <name type="scientific">Ditylenchus destructor</name>
    <dbReference type="NCBI Taxonomy" id="166010"/>
    <lineage>
        <taxon>Eukaryota</taxon>
        <taxon>Metazoa</taxon>
        <taxon>Ecdysozoa</taxon>
        <taxon>Nematoda</taxon>
        <taxon>Chromadorea</taxon>
        <taxon>Rhabditida</taxon>
        <taxon>Tylenchina</taxon>
        <taxon>Tylenchomorpha</taxon>
        <taxon>Sphaerularioidea</taxon>
        <taxon>Anguinidae</taxon>
        <taxon>Anguininae</taxon>
        <taxon>Ditylenchus</taxon>
    </lineage>
</organism>
<sequence>MFINSPRKSIGQIRSRKNNSNEVVKGSKPKEQIISHIRDRKGRELDMQHIANRPEDGSQPYGQPGLVPSALTFLNA</sequence>
<protein>
    <submittedName>
        <fullName evidence="2">Uncharacterized protein</fullName>
    </submittedName>
</protein>
<proteinExistence type="predicted"/>
<reference evidence="2" key="1">
    <citation type="submission" date="2022-01" db="EMBL/GenBank/DDBJ databases">
        <title>Genome Sequence Resource for Two Populations of Ditylenchus destructor, the Migratory Endoparasitic Phytonematode.</title>
        <authorList>
            <person name="Zhang H."/>
            <person name="Lin R."/>
            <person name="Xie B."/>
        </authorList>
    </citation>
    <scope>NUCLEOTIDE SEQUENCE</scope>
    <source>
        <strain evidence="2">BazhouSP</strain>
    </source>
</reference>
<dbReference type="AlphaFoldDB" id="A0AAD4N5D6"/>
<gene>
    <name evidence="2" type="ORF">DdX_07851</name>
</gene>
<comment type="caution">
    <text evidence="2">The sequence shown here is derived from an EMBL/GenBank/DDBJ whole genome shotgun (WGS) entry which is preliminary data.</text>
</comment>